<reference evidence="3" key="1">
    <citation type="submission" date="2022-11" db="UniProtKB">
        <authorList>
            <consortium name="WormBaseParasite"/>
        </authorList>
    </citation>
    <scope>IDENTIFICATION</scope>
</reference>
<dbReference type="AlphaFoldDB" id="A0A915A6T5"/>
<name>A0A915A6T5_PARUN</name>
<dbReference type="Proteomes" id="UP000887569">
    <property type="component" value="Unplaced"/>
</dbReference>
<protein>
    <submittedName>
        <fullName evidence="3">26S proteasome non-ATPase regulatory subunit RPN1 C-terminal domain-containing protein</fullName>
    </submittedName>
</protein>
<accession>A0A915A6T5</accession>
<sequence>KPKAITGFQTHTTPVLLSHGERAELANDECKYITNSLFGRFGHCEEECRICAVYCRFKEEIKL</sequence>
<dbReference type="WBParaSite" id="PgE212_g003_t01">
    <property type="protein sequence ID" value="PgE212_g003_t01"/>
    <property type="gene ID" value="PgE212_g003"/>
</dbReference>
<feature type="domain" description="26S proteasome non-ATPase regulatory subunit RPN1 C-terminal" evidence="1">
    <location>
        <begin position="1"/>
        <end position="35"/>
    </location>
</feature>
<evidence type="ECO:0000313" key="3">
    <source>
        <dbReference type="WBParaSite" id="PgE212_g003_t01"/>
    </source>
</evidence>
<keyword evidence="2" id="KW-1185">Reference proteome</keyword>
<proteinExistence type="predicted"/>
<dbReference type="Pfam" id="PF18051">
    <property type="entry name" value="RPN1_C"/>
    <property type="match status" value="1"/>
</dbReference>
<evidence type="ECO:0000259" key="1">
    <source>
        <dbReference type="Pfam" id="PF18051"/>
    </source>
</evidence>
<dbReference type="InterPro" id="IPR041433">
    <property type="entry name" value="RPN1_C"/>
</dbReference>
<evidence type="ECO:0000313" key="2">
    <source>
        <dbReference type="Proteomes" id="UP000887569"/>
    </source>
</evidence>
<organism evidence="2 3">
    <name type="scientific">Parascaris univalens</name>
    <name type="common">Nematode worm</name>
    <dbReference type="NCBI Taxonomy" id="6257"/>
    <lineage>
        <taxon>Eukaryota</taxon>
        <taxon>Metazoa</taxon>
        <taxon>Ecdysozoa</taxon>
        <taxon>Nematoda</taxon>
        <taxon>Chromadorea</taxon>
        <taxon>Rhabditida</taxon>
        <taxon>Spirurina</taxon>
        <taxon>Ascaridomorpha</taxon>
        <taxon>Ascaridoidea</taxon>
        <taxon>Ascarididae</taxon>
        <taxon>Parascaris</taxon>
    </lineage>
</organism>